<gene>
    <name evidence="1" type="ORF">LOK49_LG12G01669</name>
</gene>
<organism evidence="1 2">
    <name type="scientific">Camellia lanceoleosa</name>
    <dbReference type="NCBI Taxonomy" id="1840588"/>
    <lineage>
        <taxon>Eukaryota</taxon>
        <taxon>Viridiplantae</taxon>
        <taxon>Streptophyta</taxon>
        <taxon>Embryophyta</taxon>
        <taxon>Tracheophyta</taxon>
        <taxon>Spermatophyta</taxon>
        <taxon>Magnoliopsida</taxon>
        <taxon>eudicotyledons</taxon>
        <taxon>Gunneridae</taxon>
        <taxon>Pentapetalae</taxon>
        <taxon>asterids</taxon>
        <taxon>Ericales</taxon>
        <taxon>Theaceae</taxon>
        <taxon>Camellia</taxon>
    </lineage>
</organism>
<protein>
    <submittedName>
        <fullName evidence="1">FRIGIDA-like protein 2</fullName>
    </submittedName>
</protein>
<evidence type="ECO:0000313" key="1">
    <source>
        <dbReference type="EMBL" id="KAI7992406.1"/>
    </source>
</evidence>
<proteinExistence type="predicted"/>
<keyword evidence="2" id="KW-1185">Reference proteome</keyword>
<reference evidence="1 2" key="1">
    <citation type="journal article" date="2022" name="Plant J.">
        <title>Chromosome-level genome of Camellia lanceoleosa provides a valuable resource for understanding genome evolution and self-incompatibility.</title>
        <authorList>
            <person name="Gong W."/>
            <person name="Xiao S."/>
            <person name="Wang L."/>
            <person name="Liao Z."/>
            <person name="Chang Y."/>
            <person name="Mo W."/>
            <person name="Hu G."/>
            <person name="Li W."/>
            <person name="Zhao G."/>
            <person name="Zhu H."/>
            <person name="Hu X."/>
            <person name="Ji K."/>
            <person name="Xiang X."/>
            <person name="Song Q."/>
            <person name="Yuan D."/>
            <person name="Jin S."/>
            <person name="Zhang L."/>
        </authorList>
    </citation>
    <scope>NUCLEOTIDE SEQUENCE [LARGE SCALE GENOMIC DNA]</scope>
    <source>
        <strain evidence="1">SQ_2022a</strain>
    </source>
</reference>
<dbReference type="Proteomes" id="UP001060215">
    <property type="component" value="Chromosome 13"/>
</dbReference>
<evidence type="ECO:0000313" key="2">
    <source>
        <dbReference type="Proteomes" id="UP001060215"/>
    </source>
</evidence>
<accession>A0ACC0FYG6</accession>
<sequence length="107" mass="11985">MVRPRFPLLLPPILSPNLVHSPPISTTQTTPKSNPTTGFTRLGSAELKAFCENMDGLGLRNYIVKRRNERATIRVKLLDALRLTPDSVAMVLDTMEGFCVKKSRVYD</sequence>
<name>A0ACC0FYG6_9ERIC</name>
<dbReference type="EMBL" id="CM045770">
    <property type="protein sequence ID" value="KAI7992406.1"/>
    <property type="molecule type" value="Genomic_DNA"/>
</dbReference>
<comment type="caution">
    <text evidence="1">The sequence shown here is derived from an EMBL/GenBank/DDBJ whole genome shotgun (WGS) entry which is preliminary data.</text>
</comment>